<reference evidence="1" key="1">
    <citation type="submission" date="2022-03" db="EMBL/GenBank/DDBJ databases">
        <authorList>
            <person name="Sayadi A."/>
        </authorList>
    </citation>
    <scope>NUCLEOTIDE SEQUENCE</scope>
</reference>
<proteinExistence type="predicted"/>
<keyword evidence="2" id="KW-1185">Reference proteome</keyword>
<accession>A0A9P0PN98</accession>
<protein>
    <submittedName>
        <fullName evidence="1">Uncharacterized protein</fullName>
    </submittedName>
</protein>
<organism evidence="1 2">
    <name type="scientific">Acanthoscelides obtectus</name>
    <name type="common">Bean weevil</name>
    <name type="synonym">Bruchus obtectus</name>
    <dbReference type="NCBI Taxonomy" id="200917"/>
    <lineage>
        <taxon>Eukaryota</taxon>
        <taxon>Metazoa</taxon>
        <taxon>Ecdysozoa</taxon>
        <taxon>Arthropoda</taxon>
        <taxon>Hexapoda</taxon>
        <taxon>Insecta</taxon>
        <taxon>Pterygota</taxon>
        <taxon>Neoptera</taxon>
        <taxon>Endopterygota</taxon>
        <taxon>Coleoptera</taxon>
        <taxon>Polyphaga</taxon>
        <taxon>Cucujiformia</taxon>
        <taxon>Chrysomeloidea</taxon>
        <taxon>Chrysomelidae</taxon>
        <taxon>Bruchinae</taxon>
        <taxon>Bruchini</taxon>
        <taxon>Acanthoscelides</taxon>
    </lineage>
</organism>
<dbReference type="AlphaFoldDB" id="A0A9P0PN98"/>
<sequence>MIPTLRIRIQDPFLPQVNNRLRNGSLALREMFAEQMLMKMQANSFRTHSEHFCKILTR</sequence>
<dbReference type="EMBL" id="CAKOFQ010007095">
    <property type="protein sequence ID" value="CAH1990676.1"/>
    <property type="molecule type" value="Genomic_DNA"/>
</dbReference>
<evidence type="ECO:0000313" key="1">
    <source>
        <dbReference type="EMBL" id="CAH1990676.1"/>
    </source>
</evidence>
<gene>
    <name evidence="1" type="ORF">ACAOBT_LOCUS19810</name>
</gene>
<comment type="caution">
    <text evidence="1">The sequence shown here is derived from an EMBL/GenBank/DDBJ whole genome shotgun (WGS) entry which is preliminary data.</text>
</comment>
<name>A0A9P0PN98_ACAOB</name>
<evidence type="ECO:0000313" key="2">
    <source>
        <dbReference type="Proteomes" id="UP001152888"/>
    </source>
</evidence>
<dbReference type="Proteomes" id="UP001152888">
    <property type="component" value="Unassembled WGS sequence"/>
</dbReference>